<dbReference type="AlphaFoldDB" id="A0AAE1D1Z3"/>
<proteinExistence type="predicted"/>
<gene>
    <name evidence="1" type="ORF">RRG08_021195</name>
</gene>
<comment type="caution">
    <text evidence="1">The sequence shown here is derived from an EMBL/GenBank/DDBJ whole genome shotgun (WGS) entry which is preliminary data.</text>
</comment>
<accession>A0AAE1D1Z3</accession>
<protein>
    <submittedName>
        <fullName evidence="1">Uncharacterized protein</fullName>
    </submittedName>
</protein>
<dbReference type="EMBL" id="JAWDGP010005730">
    <property type="protein sequence ID" value="KAK3752951.1"/>
    <property type="molecule type" value="Genomic_DNA"/>
</dbReference>
<reference evidence="1" key="1">
    <citation type="journal article" date="2023" name="G3 (Bethesda)">
        <title>A reference genome for the long-term kleptoplast-retaining sea slug Elysia crispata morphotype clarki.</title>
        <authorList>
            <person name="Eastman K.E."/>
            <person name="Pendleton A.L."/>
            <person name="Shaikh M.A."/>
            <person name="Suttiyut T."/>
            <person name="Ogas R."/>
            <person name="Tomko P."/>
            <person name="Gavelis G."/>
            <person name="Widhalm J.R."/>
            <person name="Wisecaver J.H."/>
        </authorList>
    </citation>
    <scope>NUCLEOTIDE SEQUENCE</scope>
    <source>
        <strain evidence="1">ECLA1</strain>
    </source>
</reference>
<dbReference type="Proteomes" id="UP001283361">
    <property type="component" value="Unassembled WGS sequence"/>
</dbReference>
<keyword evidence="2" id="KW-1185">Reference proteome</keyword>
<sequence length="80" mass="9055">MFVKFFTLLKIIRFWLGATARSTGRARLDVDLAPLVTLTATPTILWGFAGTRGHHWEKLQLRIILCPVGSCQAAPYPTWR</sequence>
<evidence type="ECO:0000313" key="2">
    <source>
        <dbReference type="Proteomes" id="UP001283361"/>
    </source>
</evidence>
<organism evidence="1 2">
    <name type="scientific">Elysia crispata</name>
    <name type="common">lettuce slug</name>
    <dbReference type="NCBI Taxonomy" id="231223"/>
    <lineage>
        <taxon>Eukaryota</taxon>
        <taxon>Metazoa</taxon>
        <taxon>Spiralia</taxon>
        <taxon>Lophotrochozoa</taxon>
        <taxon>Mollusca</taxon>
        <taxon>Gastropoda</taxon>
        <taxon>Heterobranchia</taxon>
        <taxon>Euthyneura</taxon>
        <taxon>Panpulmonata</taxon>
        <taxon>Sacoglossa</taxon>
        <taxon>Placobranchoidea</taxon>
        <taxon>Plakobranchidae</taxon>
        <taxon>Elysia</taxon>
    </lineage>
</organism>
<name>A0AAE1D1Z3_9GAST</name>
<evidence type="ECO:0000313" key="1">
    <source>
        <dbReference type="EMBL" id="KAK3752951.1"/>
    </source>
</evidence>